<proteinExistence type="predicted"/>
<reference evidence="1 2" key="1">
    <citation type="journal article" date="2013" name="Genome Biol.">
        <title>The genome sequence of the most widely cultivated cacao type and its use to identify candidate genes regulating pod color.</title>
        <authorList>
            <person name="Motamayor J.C."/>
            <person name="Mockaitis K."/>
            <person name="Schmutz J."/>
            <person name="Haiminen N."/>
            <person name="Iii D.L."/>
            <person name="Cornejo O."/>
            <person name="Findley S.D."/>
            <person name="Zheng P."/>
            <person name="Utro F."/>
            <person name="Royaert S."/>
            <person name="Saski C."/>
            <person name="Jenkins J."/>
            <person name="Podicheti R."/>
            <person name="Zhao M."/>
            <person name="Scheffler B.E."/>
            <person name="Stack J.C."/>
            <person name="Feltus F.A."/>
            <person name="Mustiga G.M."/>
            <person name="Amores F."/>
            <person name="Phillips W."/>
            <person name="Marelli J.P."/>
            <person name="May G.D."/>
            <person name="Shapiro H."/>
            <person name="Ma J."/>
            <person name="Bustamante C.D."/>
            <person name="Schnell R.J."/>
            <person name="Main D."/>
            <person name="Gilbert D."/>
            <person name="Parida L."/>
            <person name="Kuhn D.N."/>
        </authorList>
    </citation>
    <scope>NUCLEOTIDE SEQUENCE [LARGE SCALE GENOMIC DNA]</scope>
    <source>
        <strain evidence="2">cv. Matina 1-6</strain>
    </source>
</reference>
<dbReference type="AlphaFoldDB" id="A0A061GLU4"/>
<evidence type="ECO:0000313" key="1">
    <source>
        <dbReference type="EMBL" id="EOY30506.1"/>
    </source>
</evidence>
<dbReference type="InParanoid" id="A0A061GLU4"/>
<dbReference type="Gramene" id="EOY30506">
    <property type="protein sequence ID" value="EOY30506"/>
    <property type="gene ID" value="TCM_037692"/>
</dbReference>
<keyword evidence="2" id="KW-1185">Reference proteome</keyword>
<dbReference type="Proteomes" id="UP000026915">
    <property type="component" value="Chromosome 9"/>
</dbReference>
<organism evidence="1 2">
    <name type="scientific">Theobroma cacao</name>
    <name type="common">Cacao</name>
    <name type="synonym">Cocoa</name>
    <dbReference type="NCBI Taxonomy" id="3641"/>
    <lineage>
        <taxon>Eukaryota</taxon>
        <taxon>Viridiplantae</taxon>
        <taxon>Streptophyta</taxon>
        <taxon>Embryophyta</taxon>
        <taxon>Tracheophyta</taxon>
        <taxon>Spermatophyta</taxon>
        <taxon>Magnoliopsida</taxon>
        <taxon>eudicotyledons</taxon>
        <taxon>Gunneridae</taxon>
        <taxon>Pentapetalae</taxon>
        <taxon>rosids</taxon>
        <taxon>malvids</taxon>
        <taxon>Malvales</taxon>
        <taxon>Malvaceae</taxon>
        <taxon>Byttnerioideae</taxon>
        <taxon>Theobroma</taxon>
    </lineage>
</organism>
<accession>A0A061GLU4</accession>
<name>A0A061GLU4_THECC</name>
<sequence>MQLNFFSKLHSKEDDIIPPFSIRGAFPSVKENMRDNLVQPVDEAEWHIVGKDLVSYVREVFNGADVGNDLCKSIITLIPKIPCPEVISQLRSTSLVPIVFKILMKVITNRLKPIMSHLNADTQASFIPGNWNSGSSQVIWNGSFSNNFFLTRVKRGDPLSFFFFFLCMQCLSHGINEAVTQGLWKPIRFGRGGPALPHLFFVDDLILFAEALVPRMDVIKGVSNHFRKYSDEKVNVEKTSFYFSKNVGMDIIHAISECSGFSHSTNLGKYLGVPLLRGRKKYSLFKYLEEKICNRLSSWKASALSFAGRLTLVKSILLYIPSYAMQTVAIPEKTREKIEMHCRNFLWDGDSKARKIHAMKWKNMCRPKEEGGLGIRCMRKMNNAFLLKACWKLISTPASLWVKVARSKYNIGYQWKSLILLTNTLPPSSSLEPDRPFWMSSSSGVFMVASAYAALGGILEVKSTHNSSLWNLVWK</sequence>
<protein>
    <recommendedName>
        <fullName evidence="3">Reverse transcriptase domain-containing protein</fullName>
    </recommendedName>
</protein>
<gene>
    <name evidence="1" type="ORF">TCM_037692</name>
</gene>
<dbReference type="EMBL" id="CM001887">
    <property type="protein sequence ID" value="EOY30506.1"/>
    <property type="molecule type" value="Genomic_DNA"/>
</dbReference>
<evidence type="ECO:0008006" key="3">
    <source>
        <dbReference type="Google" id="ProtNLM"/>
    </source>
</evidence>
<dbReference type="PANTHER" id="PTHR33116">
    <property type="entry name" value="REVERSE TRANSCRIPTASE ZINC-BINDING DOMAIN-CONTAINING PROTEIN-RELATED-RELATED"/>
    <property type="match status" value="1"/>
</dbReference>
<dbReference type="OMA" id="EAEWHIV"/>
<dbReference type="STRING" id="3641.A0A061GLU4"/>
<dbReference type="HOGENOM" id="CLU_575424_0_0_1"/>
<dbReference type="PANTHER" id="PTHR33116:SF75">
    <property type="entry name" value="RIBONUCLEASE H PROTEIN"/>
    <property type="match status" value="1"/>
</dbReference>
<evidence type="ECO:0000313" key="2">
    <source>
        <dbReference type="Proteomes" id="UP000026915"/>
    </source>
</evidence>
<dbReference type="eggNOG" id="KOG1075">
    <property type="taxonomic scope" value="Eukaryota"/>
</dbReference>